<dbReference type="RefSeq" id="WP_125593181.1">
    <property type="nucleotide sequence ID" value="NZ_JBHSSN010000004.1"/>
</dbReference>
<organism evidence="2 3">
    <name type="scientific">Companilactobacillus baiquanensis</name>
    <dbReference type="NCBI Taxonomy" id="2486005"/>
    <lineage>
        <taxon>Bacteria</taxon>
        <taxon>Bacillati</taxon>
        <taxon>Bacillota</taxon>
        <taxon>Bacilli</taxon>
        <taxon>Lactobacillales</taxon>
        <taxon>Lactobacillaceae</taxon>
        <taxon>Companilactobacillus</taxon>
    </lineage>
</organism>
<keyword evidence="3" id="KW-1185">Reference proteome</keyword>
<reference evidence="3" key="1">
    <citation type="journal article" date="2019" name="Int. J. Syst. Evol. Microbiol.">
        <title>The Global Catalogue of Microorganisms (GCM) 10K type strain sequencing project: providing services to taxonomists for standard genome sequencing and annotation.</title>
        <authorList>
            <consortium name="The Broad Institute Genomics Platform"/>
            <consortium name="The Broad Institute Genome Sequencing Center for Infectious Disease"/>
            <person name="Wu L."/>
            <person name="Ma J."/>
        </authorList>
    </citation>
    <scope>NUCLEOTIDE SEQUENCE [LARGE SCALE GENOMIC DNA]</scope>
    <source>
        <strain evidence="3">CCM 8895</strain>
    </source>
</reference>
<comment type="caution">
    <text evidence="2">The sequence shown here is derived from an EMBL/GenBank/DDBJ whole genome shotgun (WGS) entry which is preliminary data.</text>
</comment>
<proteinExistence type="inferred from homology"/>
<protein>
    <recommendedName>
        <fullName evidence="1">UPF0246 protein ACFP1F_02510</fullName>
    </recommendedName>
</protein>
<sequence>MKIIISPAKKMVVDTDSFDYEQLPQYLDKSKLILKEMRKLTYKEAKKLWRCSDKLAEANFQWLQELEISNHLTPALLAFSGIQYQYMAPDLFTEPALAYVKNNLRILSGFYGILRPFDGVVPYRLEMQSNLKVSGSNLYDFWNSQIYQALGGMEDIVNLASKEYAKTIIPFLAPDQKFVTIVFGSIVDGKLKTKAALAKMARGEMVRFMAENQITKIEDIKYFSHPDWEYSPERSTKEQIVFVFQG</sequence>
<name>A0ABW1USC8_9LACO</name>
<dbReference type="Pfam" id="PF03883">
    <property type="entry name" value="H2O2_YaaD"/>
    <property type="match status" value="1"/>
</dbReference>
<evidence type="ECO:0000313" key="2">
    <source>
        <dbReference type="EMBL" id="MFC6322639.1"/>
    </source>
</evidence>
<evidence type="ECO:0000256" key="1">
    <source>
        <dbReference type="HAMAP-Rule" id="MF_00652"/>
    </source>
</evidence>
<dbReference type="HAMAP" id="MF_00652">
    <property type="entry name" value="UPF0246"/>
    <property type="match status" value="1"/>
</dbReference>
<dbReference type="InterPro" id="IPR005583">
    <property type="entry name" value="YaaA"/>
</dbReference>
<evidence type="ECO:0000313" key="3">
    <source>
        <dbReference type="Proteomes" id="UP001596186"/>
    </source>
</evidence>
<dbReference type="PANTHER" id="PTHR30283">
    <property type="entry name" value="PEROXIDE STRESS RESPONSE PROTEIN YAAA"/>
    <property type="match status" value="1"/>
</dbReference>
<dbReference type="PANTHER" id="PTHR30283:SF4">
    <property type="entry name" value="PEROXIDE STRESS RESISTANCE PROTEIN YAAA"/>
    <property type="match status" value="1"/>
</dbReference>
<comment type="similarity">
    <text evidence="1">Belongs to the UPF0246 family.</text>
</comment>
<dbReference type="EMBL" id="JBHSSN010000004">
    <property type="protein sequence ID" value="MFC6322639.1"/>
    <property type="molecule type" value="Genomic_DNA"/>
</dbReference>
<accession>A0ABW1USC8</accession>
<dbReference type="Proteomes" id="UP001596186">
    <property type="component" value="Unassembled WGS sequence"/>
</dbReference>
<dbReference type="NCBIfam" id="NF002543">
    <property type="entry name" value="PRK02101.1-4"/>
    <property type="match status" value="1"/>
</dbReference>
<gene>
    <name evidence="2" type="primary">yaaA</name>
    <name evidence="2" type="ORF">ACFP1F_02510</name>
</gene>